<dbReference type="InterPro" id="IPR001969">
    <property type="entry name" value="Aspartic_peptidase_AS"/>
</dbReference>
<dbReference type="AlphaFoldDB" id="A0A9P7ZKZ0"/>
<dbReference type="Pfam" id="PF00026">
    <property type="entry name" value="Asp"/>
    <property type="match status" value="1"/>
</dbReference>
<dbReference type="SUPFAM" id="SSF50630">
    <property type="entry name" value="Acid proteases"/>
    <property type="match status" value="1"/>
</dbReference>
<dbReference type="GO" id="GO:0006508">
    <property type="term" value="P:proteolysis"/>
    <property type="evidence" value="ECO:0007669"/>
    <property type="project" value="UniProtKB-KW"/>
</dbReference>
<evidence type="ECO:0000256" key="2">
    <source>
        <dbReference type="ARBA" id="ARBA00022670"/>
    </source>
</evidence>
<keyword evidence="3" id="KW-0165">Cleavage on pair of basic residues</keyword>
<dbReference type="PROSITE" id="PS51767">
    <property type="entry name" value="PEPTIDASE_A1"/>
    <property type="match status" value="1"/>
</dbReference>
<feature type="chain" id="PRO_5040183375" description="Probable aspartic-type endopeptidase OPSB" evidence="14">
    <location>
        <begin position="21"/>
        <end position="471"/>
    </location>
</feature>
<dbReference type="InterPro" id="IPR001461">
    <property type="entry name" value="Aspartic_peptidase_A1"/>
</dbReference>
<dbReference type="GO" id="GO:0031505">
    <property type="term" value="P:fungal-type cell wall organization"/>
    <property type="evidence" value="ECO:0007669"/>
    <property type="project" value="TreeGrafter"/>
</dbReference>
<organism evidence="16 17">
    <name type="scientific">Emericellopsis atlantica</name>
    <dbReference type="NCBI Taxonomy" id="2614577"/>
    <lineage>
        <taxon>Eukaryota</taxon>
        <taxon>Fungi</taxon>
        <taxon>Dikarya</taxon>
        <taxon>Ascomycota</taxon>
        <taxon>Pezizomycotina</taxon>
        <taxon>Sordariomycetes</taxon>
        <taxon>Hypocreomycetidae</taxon>
        <taxon>Hypocreales</taxon>
        <taxon>Bionectriaceae</taxon>
        <taxon>Emericellopsis</taxon>
    </lineage>
</organism>
<evidence type="ECO:0000313" key="17">
    <source>
        <dbReference type="Proteomes" id="UP000887229"/>
    </source>
</evidence>
<evidence type="ECO:0000256" key="12">
    <source>
        <dbReference type="RuleBase" id="RU000454"/>
    </source>
</evidence>
<dbReference type="PRINTS" id="PR00792">
    <property type="entry name" value="PEPSIN"/>
</dbReference>
<feature type="active site" evidence="11">
    <location>
        <position position="90"/>
    </location>
</feature>
<dbReference type="GO" id="GO:0004190">
    <property type="term" value="F:aspartic-type endopeptidase activity"/>
    <property type="evidence" value="ECO:0007669"/>
    <property type="project" value="UniProtKB-KW"/>
</dbReference>
<evidence type="ECO:0000256" key="13">
    <source>
        <dbReference type="SAM" id="MobiDB-lite"/>
    </source>
</evidence>
<evidence type="ECO:0000256" key="8">
    <source>
        <dbReference type="ARBA" id="ARBA00023180"/>
    </source>
</evidence>
<evidence type="ECO:0000256" key="9">
    <source>
        <dbReference type="ARBA" id="ARBA00067536"/>
    </source>
</evidence>
<dbReference type="InterPro" id="IPR033876">
    <property type="entry name" value="SAP-like"/>
</dbReference>
<dbReference type="InterPro" id="IPR021109">
    <property type="entry name" value="Peptidase_aspartic_dom_sf"/>
</dbReference>
<comment type="similarity">
    <text evidence="1 12">Belongs to the peptidase A1 family.</text>
</comment>
<keyword evidence="4 14" id="KW-0732">Signal</keyword>
<keyword evidence="2 12" id="KW-0645">Protease</keyword>
<dbReference type="CDD" id="cd05474">
    <property type="entry name" value="SAP_like"/>
    <property type="match status" value="1"/>
</dbReference>
<evidence type="ECO:0000256" key="7">
    <source>
        <dbReference type="ARBA" id="ARBA00023145"/>
    </source>
</evidence>
<keyword evidence="6 12" id="KW-0378">Hydrolase</keyword>
<dbReference type="EMBL" id="MU251256">
    <property type="protein sequence ID" value="KAG9253915.1"/>
    <property type="molecule type" value="Genomic_DNA"/>
</dbReference>
<dbReference type="InterPro" id="IPR033121">
    <property type="entry name" value="PEPTIDASE_A1"/>
</dbReference>
<dbReference type="GO" id="GO:0009277">
    <property type="term" value="C:fungal-type cell wall"/>
    <property type="evidence" value="ECO:0007669"/>
    <property type="project" value="TreeGrafter"/>
</dbReference>
<dbReference type="GO" id="GO:0005576">
    <property type="term" value="C:extracellular region"/>
    <property type="evidence" value="ECO:0007669"/>
    <property type="project" value="TreeGrafter"/>
</dbReference>
<evidence type="ECO:0000256" key="14">
    <source>
        <dbReference type="SAM" id="SignalP"/>
    </source>
</evidence>
<evidence type="ECO:0000256" key="4">
    <source>
        <dbReference type="ARBA" id="ARBA00022729"/>
    </source>
</evidence>
<dbReference type="PROSITE" id="PS00141">
    <property type="entry name" value="ASP_PROTEASE"/>
    <property type="match status" value="2"/>
</dbReference>
<dbReference type="PANTHER" id="PTHR47965:SF12">
    <property type="entry name" value="ASPARTIC PROTEINASE 3-RELATED"/>
    <property type="match status" value="1"/>
</dbReference>
<evidence type="ECO:0000259" key="15">
    <source>
        <dbReference type="PROSITE" id="PS51767"/>
    </source>
</evidence>
<evidence type="ECO:0000256" key="11">
    <source>
        <dbReference type="PIRSR" id="PIRSR601461-1"/>
    </source>
</evidence>
<evidence type="ECO:0000256" key="10">
    <source>
        <dbReference type="ARBA" id="ARBA00068059"/>
    </source>
</evidence>
<dbReference type="GeneID" id="70288511"/>
<dbReference type="Proteomes" id="UP000887229">
    <property type="component" value="Unassembled WGS sequence"/>
</dbReference>
<evidence type="ECO:0000256" key="1">
    <source>
        <dbReference type="ARBA" id="ARBA00007447"/>
    </source>
</evidence>
<dbReference type="Gene3D" id="2.40.70.10">
    <property type="entry name" value="Acid Proteases"/>
    <property type="match status" value="2"/>
</dbReference>
<feature type="region of interest" description="Disordered" evidence="13">
    <location>
        <begin position="420"/>
        <end position="445"/>
    </location>
</feature>
<gene>
    <name evidence="16" type="ORF">F5Z01DRAFT_136786</name>
</gene>
<feature type="active site" evidence="11">
    <location>
        <position position="286"/>
    </location>
</feature>
<reference evidence="16" key="1">
    <citation type="journal article" date="2021" name="IMA Fungus">
        <title>Genomic characterization of three marine fungi, including Emericellopsis atlantica sp. nov. with signatures of a generalist lifestyle and marine biomass degradation.</title>
        <authorList>
            <person name="Hagestad O.C."/>
            <person name="Hou L."/>
            <person name="Andersen J.H."/>
            <person name="Hansen E.H."/>
            <person name="Altermark B."/>
            <person name="Li C."/>
            <person name="Kuhnert E."/>
            <person name="Cox R.J."/>
            <person name="Crous P.W."/>
            <person name="Spatafora J.W."/>
            <person name="Lail K."/>
            <person name="Amirebrahimi M."/>
            <person name="Lipzen A."/>
            <person name="Pangilinan J."/>
            <person name="Andreopoulos W."/>
            <person name="Hayes R.D."/>
            <person name="Ng V."/>
            <person name="Grigoriev I.V."/>
            <person name="Jackson S.A."/>
            <person name="Sutton T.D.S."/>
            <person name="Dobson A.D.W."/>
            <person name="Rama T."/>
        </authorList>
    </citation>
    <scope>NUCLEOTIDE SEQUENCE</scope>
    <source>
        <strain evidence="16">TS7</strain>
    </source>
</reference>
<dbReference type="OrthoDB" id="771136at2759"/>
<keyword evidence="7" id="KW-0865">Zymogen</keyword>
<keyword evidence="17" id="KW-1185">Reference proteome</keyword>
<comment type="caution">
    <text evidence="16">The sequence shown here is derived from an EMBL/GenBank/DDBJ whole genome shotgun (WGS) entry which is preliminary data.</text>
</comment>
<protein>
    <recommendedName>
        <fullName evidence="10">Probable aspartic-type endopeptidase OPSB</fullName>
    </recommendedName>
    <alternativeName>
        <fullName evidence="9">Probable aspartic-type endopeptidase opsB</fullName>
    </alternativeName>
</protein>
<accession>A0A9P7ZKZ0</accession>
<proteinExistence type="inferred from homology"/>
<feature type="compositionally biased region" description="Low complexity" evidence="13">
    <location>
        <begin position="421"/>
        <end position="442"/>
    </location>
</feature>
<dbReference type="PANTHER" id="PTHR47965">
    <property type="entry name" value="ASPARTYL PROTEASE-RELATED"/>
    <property type="match status" value="1"/>
</dbReference>
<feature type="domain" description="Peptidase A1" evidence="15">
    <location>
        <begin position="72"/>
        <end position="398"/>
    </location>
</feature>
<sequence>MHPHTLLSAGCCLALPCASALHLREPRDASPRVVQFDLQRKEIRDKVAHDRNRLNRRADTVSAKIDNEQLLYSLNISIGTPPQDFIVAVDTGSSDLWVNAASSSLCERRSKPCDASGTYSANSSSTYNYVGDWFNISYVDGSGATGDYVTDTLRFGGETVKDFQFGVGYDSSSTQGIMGIGYPAGEAQVAAADQRTYRNLPAQLAHDGVIKSSAYSLWLNDLDSSTGSLLFGGVDHARYTGDLVTVPILRPQSSPYSSFYVALTGLQLGNIEIAQQGKSEVAVVLDSGTSFTYLPKSMVAAIYDAVGAEYSATEGAAFVPCSLADQQANMTFYFDSPAQIDVAMSELVLDAGNSIGGGQADVCLFGIVPSSGLSLLGDTFLRSAYAVFDLDNNEISLAQSNFNAKKSKISEIGTGDNAVPSATKAGGTAATSAGPSSTSTGSDADDGVGMLRPCMGGVLASLGLAGLGLLL</sequence>
<name>A0A9P7ZKZ0_9HYPO</name>
<feature type="signal peptide" evidence="14">
    <location>
        <begin position="1"/>
        <end position="20"/>
    </location>
</feature>
<evidence type="ECO:0000256" key="5">
    <source>
        <dbReference type="ARBA" id="ARBA00022750"/>
    </source>
</evidence>
<keyword evidence="5 12" id="KW-0064">Aspartyl protease</keyword>
<dbReference type="FunFam" id="2.40.70.10:FF:000011">
    <property type="entry name" value="Aspartic protease"/>
    <property type="match status" value="1"/>
</dbReference>
<evidence type="ECO:0000256" key="3">
    <source>
        <dbReference type="ARBA" id="ARBA00022685"/>
    </source>
</evidence>
<dbReference type="RefSeq" id="XP_046117839.1">
    <property type="nucleotide sequence ID" value="XM_046257608.1"/>
</dbReference>
<evidence type="ECO:0000256" key="6">
    <source>
        <dbReference type="ARBA" id="ARBA00022801"/>
    </source>
</evidence>
<keyword evidence="8" id="KW-0325">Glycoprotein</keyword>
<evidence type="ECO:0000313" key="16">
    <source>
        <dbReference type="EMBL" id="KAG9253915.1"/>
    </source>
</evidence>